<gene>
    <name evidence="1" type="ORF">PDJAM_G00189120</name>
</gene>
<accession>A0ACC5Y5F2</accession>
<name>A0ACC5Y5F2_9TELE</name>
<reference evidence="1" key="1">
    <citation type="submission" date="2020-02" db="EMBL/GenBank/DDBJ databases">
        <title>Genome sequencing of the panga catfish, Pangasius djambal.</title>
        <authorList>
            <person name="Wen M."/>
            <person name="Zahm M."/>
            <person name="Roques C."/>
            <person name="Cabau C."/>
            <person name="Klopp C."/>
            <person name="Donnadieu C."/>
            <person name="Jouanno E."/>
            <person name="Avarre J.-C."/>
            <person name="Campet M."/>
            <person name="Ha T."/>
            <person name="Dugue R."/>
            <person name="Lampietro C."/>
            <person name="Louis A."/>
            <person name="Herpin A."/>
            <person name="Echchiki A."/>
            <person name="Berthelot C."/>
            <person name="Parey E."/>
            <person name="Roest-Crollius H."/>
            <person name="Braasch I."/>
            <person name="Postlethwait J.H."/>
            <person name="Bobe J."/>
            <person name="Montfort J."/>
            <person name="Bouchez O."/>
            <person name="Begum T."/>
            <person name="Schartl M."/>
            <person name="Gustiano R."/>
            <person name="Guiguen Y."/>
        </authorList>
    </citation>
    <scope>NUCLEOTIDE SEQUENCE</scope>
    <source>
        <strain evidence="1">Pdj_M5554</strain>
    </source>
</reference>
<dbReference type="Proteomes" id="UP000830395">
    <property type="component" value="Chromosome 3"/>
</dbReference>
<organism evidence="1 2">
    <name type="scientific">Pangasius djambal</name>
    <dbReference type="NCBI Taxonomy" id="1691987"/>
    <lineage>
        <taxon>Eukaryota</taxon>
        <taxon>Metazoa</taxon>
        <taxon>Chordata</taxon>
        <taxon>Craniata</taxon>
        <taxon>Vertebrata</taxon>
        <taxon>Euteleostomi</taxon>
        <taxon>Actinopterygii</taxon>
        <taxon>Neopterygii</taxon>
        <taxon>Teleostei</taxon>
        <taxon>Ostariophysi</taxon>
        <taxon>Siluriformes</taxon>
        <taxon>Pangasiidae</taxon>
        <taxon>Pangasius</taxon>
    </lineage>
</organism>
<proteinExistence type="predicted"/>
<evidence type="ECO:0000313" key="1">
    <source>
        <dbReference type="EMBL" id="MCJ8730845.1"/>
    </source>
</evidence>
<sequence>MTGKGRELADMMERRKVDILCVQETRWKGSKARNIGAGFKLFYYGVDSKRNGVGVVLKEEFGRNVLEVKRVSDRVMRLKLEIEGVMLNVVSGYAPQVGCELEEKERFWSELDEVMESIPTVRSLTEKIAALEVCIQTLERVSESESSVVSVGESLDALGGVSNPPSPALEPSQWGKWVTTLRHNCKAKANAKAHPREHHSSLLHVSNRFALLSEAPTEKPERALVIGDSILRHVKLARPLGAPAALVRCIPGARVPDLAGNLRVLGKHRFSKIVIHVGANDIRLRQSEVTKSNMVEVCKLAKAMSDAVICSGPIPMRRGDVSYSRLWLLNCWMSRWCSENNLGFIDNWTIFEGKAGLLGRDGVHPTREGAALISCSIAHSLRTGLGNL</sequence>
<evidence type="ECO:0000313" key="2">
    <source>
        <dbReference type="Proteomes" id="UP000830395"/>
    </source>
</evidence>
<comment type="caution">
    <text evidence="1">The sequence shown here is derived from an EMBL/GenBank/DDBJ whole genome shotgun (WGS) entry which is preliminary data.</text>
</comment>
<keyword evidence="2" id="KW-1185">Reference proteome</keyword>
<dbReference type="EMBL" id="CM040977">
    <property type="protein sequence ID" value="MCJ8730845.1"/>
    <property type="molecule type" value="Genomic_DNA"/>
</dbReference>
<protein>
    <submittedName>
        <fullName evidence="1">Uncharacterized protein</fullName>
    </submittedName>
</protein>